<dbReference type="Proteomes" id="UP000663193">
    <property type="component" value="Chromosome 8"/>
</dbReference>
<dbReference type="RefSeq" id="XP_001805320.1">
    <property type="nucleotide sequence ID" value="XM_001805268.1"/>
</dbReference>
<dbReference type="VEuPathDB" id="FungiDB:JI435_151570"/>
<evidence type="ECO:0000313" key="2">
    <source>
        <dbReference type="Proteomes" id="UP000663193"/>
    </source>
</evidence>
<organism evidence="1 2">
    <name type="scientific">Phaeosphaeria nodorum (strain SN15 / ATCC MYA-4574 / FGSC 10173)</name>
    <name type="common">Glume blotch fungus</name>
    <name type="synonym">Parastagonospora nodorum</name>
    <dbReference type="NCBI Taxonomy" id="321614"/>
    <lineage>
        <taxon>Eukaryota</taxon>
        <taxon>Fungi</taxon>
        <taxon>Dikarya</taxon>
        <taxon>Ascomycota</taxon>
        <taxon>Pezizomycotina</taxon>
        <taxon>Dothideomycetes</taxon>
        <taxon>Pleosporomycetidae</taxon>
        <taxon>Pleosporales</taxon>
        <taxon>Pleosporineae</taxon>
        <taxon>Phaeosphaeriaceae</taxon>
        <taxon>Parastagonospora</taxon>
    </lineage>
</organism>
<dbReference type="EMBL" id="CP069030">
    <property type="protein sequence ID" value="QRC97812.1"/>
    <property type="molecule type" value="Genomic_DNA"/>
</dbReference>
<protein>
    <submittedName>
        <fullName evidence="1">Uncharacterized protein</fullName>
    </submittedName>
</protein>
<dbReference type="AlphaFoldDB" id="A0A7U2I3A0"/>
<name>A0A7U2I3A0_PHANO</name>
<reference evidence="2" key="1">
    <citation type="journal article" date="2021" name="BMC Genomics">
        <title>Chromosome-level genome assembly and manually-curated proteome of model necrotroph Parastagonospora nodorum Sn15 reveals a genome-wide trove of candidate effector homologs, and redundancy of virulence-related functions within an accessory chromosome.</title>
        <authorList>
            <person name="Bertazzoni S."/>
            <person name="Jones D.A.B."/>
            <person name="Phan H.T."/>
            <person name="Tan K.-C."/>
            <person name="Hane J.K."/>
        </authorList>
    </citation>
    <scope>NUCLEOTIDE SEQUENCE [LARGE SCALE GENOMIC DNA]</scope>
    <source>
        <strain evidence="2">SN15 / ATCC MYA-4574 / FGSC 10173)</strain>
    </source>
</reference>
<evidence type="ECO:0000313" key="1">
    <source>
        <dbReference type="EMBL" id="QRC97812.1"/>
    </source>
</evidence>
<dbReference type="KEGG" id="pno:SNOG_15157"/>
<proteinExistence type="predicted"/>
<gene>
    <name evidence="1" type="ORF">JI435_151570</name>
</gene>
<keyword evidence="2" id="KW-1185">Reference proteome</keyword>
<dbReference type="OrthoDB" id="3788635at2759"/>
<sequence>MHEVFQEHVQIHNAALSNIRIADSGNLLYGFESVADKERVVILSLASHQKVFGKPSTAPAQSQILDSANSVLQHLQQFSRADLIREASLQAQPSDTAMLMLNSSGTPVLSIVQQSKDDGSVVQEAFDTEGNTSTRSILHIPSSLSHDADVTLLSPGESGSEHQSEPVKVLLGVHPKSSYSFKETATVESVEESMPVMFQRDKSSIRKVQGQIQYSVEDNSAPRSLDLATLE</sequence>
<accession>A0A7U2I3A0</accession>